<dbReference type="PANTHER" id="PTHR33664">
    <property type="entry name" value="RCG26366"/>
    <property type="match status" value="1"/>
</dbReference>
<dbReference type="InterPro" id="IPR058844">
    <property type="entry name" value="PB_DAAF9"/>
</dbReference>
<dbReference type="InterPro" id="IPR040342">
    <property type="entry name" value="DNAAF9"/>
</dbReference>
<reference evidence="4 5" key="1">
    <citation type="journal article" date="2018" name="Nat. Ecol. Evol.">
        <title>Shark genomes provide insights into elasmobranch evolution and the origin of vertebrates.</title>
        <authorList>
            <person name="Hara Y"/>
            <person name="Yamaguchi K"/>
            <person name="Onimaru K"/>
            <person name="Kadota M"/>
            <person name="Koyanagi M"/>
            <person name="Keeley SD"/>
            <person name="Tatsumi K"/>
            <person name="Tanaka K"/>
            <person name="Motone F"/>
            <person name="Kageyama Y"/>
            <person name="Nozu R"/>
            <person name="Adachi N"/>
            <person name="Nishimura O"/>
            <person name="Nakagawa R"/>
            <person name="Tanegashima C"/>
            <person name="Kiyatake I"/>
            <person name="Matsumoto R"/>
            <person name="Murakumo K"/>
            <person name="Nishida K"/>
            <person name="Terakita A"/>
            <person name="Kuratani S"/>
            <person name="Sato K"/>
            <person name="Hyodo S Kuraku.S."/>
        </authorList>
    </citation>
    <scope>NUCLEOTIDE SEQUENCE [LARGE SCALE GENOMIC DNA]</scope>
</reference>
<proteinExistence type="predicted"/>
<feature type="domain" description="DAAF9 pita-bread-like" evidence="2">
    <location>
        <begin position="224"/>
        <end position="495"/>
    </location>
</feature>
<dbReference type="Pfam" id="PF23281">
    <property type="entry name" value="DAAF9_N"/>
    <property type="match status" value="1"/>
</dbReference>
<comment type="caution">
    <text evidence="4">The sequence shown here is derived from an EMBL/GenBank/DDBJ whole genome shotgun (WGS) entry which is preliminary data.</text>
</comment>
<dbReference type="Proteomes" id="UP000287033">
    <property type="component" value="Unassembled WGS sequence"/>
</dbReference>
<organism evidence="4 5">
    <name type="scientific">Chiloscyllium punctatum</name>
    <name type="common">Brownbanded bambooshark</name>
    <name type="synonym">Hemiscyllium punctatum</name>
    <dbReference type="NCBI Taxonomy" id="137246"/>
    <lineage>
        <taxon>Eukaryota</taxon>
        <taxon>Metazoa</taxon>
        <taxon>Chordata</taxon>
        <taxon>Craniata</taxon>
        <taxon>Vertebrata</taxon>
        <taxon>Chondrichthyes</taxon>
        <taxon>Elasmobranchii</taxon>
        <taxon>Galeomorphii</taxon>
        <taxon>Galeoidea</taxon>
        <taxon>Orectolobiformes</taxon>
        <taxon>Hemiscylliidae</taxon>
        <taxon>Chiloscyllium</taxon>
    </lineage>
</organism>
<dbReference type="STRING" id="137246.A0A401SQP0"/>
<dbReference type="InterPro" id="IPR056498">
    <property type="entry name" value="DAAF9_N"/>
</dbReference>
<evidence type="ECO:0000259" key="3">
    <source>
        <dbReference type="Pfam" id="PF26246"/>
    </source>
</evidence>
<gene>
    <name evidence="4" type="ORF">chiPu_0011150</name>
</gene>
<dbReference type="Pfam" id="PF26246">
    <property type="entry name" value="PH_DAAF9"/>
    <property type="match status" value="1"/>
</dbReference>
<evidence type="ECO:0000313" key="5">
    <source>
        <dbReference type="Proteomes" id="UP000287033"/>
    </source>
</evidence>
<name>A0A401SQP0_CHIPU</name>
<keyword evidence="5" id="KW-1185">Reference proteome</keyword>
<feature type="domain" description="DAAF9 N-terminal" evidence="1">
    <location>
        <begin position="19"/>
        <end position="221"/>
    </location>
</feature>
<dbReference type="AlphaFoldDB" id="A0A401SQP0"/>
<dbReference type="Pfam" id="PF25203">
    <property type="entry name" value="PB_DAAF9"/>
    <property type="match status" value="1"/>
</dbReference>
<feature type="domain" description="DAAF9 PH" evidence="3">
    <location>
        <begin position="511"/>
        <end position="715"/>
    </location>
</feature>
<dbReference type="PANTHER" id="PTHR33664:SF1">
    <property type="entry name" value="DYNEIN AXONEMAL ASSEMBLY FACTOR 9"/>
    <property type="match status" value="1"/>
</dbReference>
<dbReference type="InterPro" id="IPR058843">
    <property type="entry name" value="PH_DAAF9"/>
</dbReference>
<dbReference type="OrthoDB" id="72033at2759"/>
<evidence type="ECO:0000259" key="1">
    <source>
        <dbReference type="Pfam" id="PF23281"/>
    </source>
</evidence>
<dbReference type="EMBL" id="BEZZ01000454">
    <property type="protein sequence ID" value="GCC32686.1"/>
    <property type="molecule type" value="Genomic_DNA"/>
</dbReference>
<dbReference type="OMA" id="RDCYRIR"/>
<sequence length="754" mass="85232">MLSILQEASAGKARPLPAWRNVRSETFSPFVSSSRLRHVQAILCYSSKSKSDGILCILGIDSRYNEGCRELANYLLFDLYNLTNIDSDVTDLPEEVLDDVILLIKPESVHLYCNPVNYNYLLPYVAYWRNLHLHCLTEKEYEDEEAAEEFKITSFVDMVRDCYRIRVPYSFQGHVQKFDMFIVEKWPIVQAFALEGIGGGEFFTMKHELFDASEELWQTYNKLDPVSLEVLISEDLTAFDRQWASFFSNFDIESSSSILDLSEAQAGEPFRTYFSHGLITSQITEKSTDRQPFVLFGCHSTKENLNSYSFTFPSEGHLVRNTNNRGGTARHMVVQCTSPRGPLGCSRTFFFGNSHEPYMGKDNNQQKNNELLPEQLDSSVTQLLVYGNVEWAKEVAEEVFLSTLDYYSLTQYKTALRSNLSFLIQAVNSRGRIISLDNHISKFLIKTATMSVYDIPDVTGGKGTIGSVVFSESFLESKLFLKENDGTMSTDSSYVILTATVPRYVSWMVEDAEVKLSEEAQRTIKAEESFLGNVLASGDSVYLCSGSSASRPEEGKLFILSEGILFIHPRSGSMTIPKSHMAALKYYDGNSPGVVAVLIIEYKKTLLPHLPIHLHTASNSLMFALMPRSKIYRSFYCQVMTPWQQVGESGITLKMCQSNQLSEEQKKLHTKLEKLFEVQAIPKDQQCNHLKRVSADLPELGMFLQHFAVSSVSYEPVRRSDLSILSQQSKLSSTISEDQNKVIEHVVGLLKTDA</sequence>
<protein>
    <submittedName>
        <fullName evidence="4">Uncharacterized protein</fullName>
    </submittedName>
</protein>
<evidence type="ECO:0000313" key="4">
    <source>
        <dbReference type="EMBL" id="GCC32686.1"/>
    </source>
</evidence>
<accession>A0A401SQP0</accession>
<evidence type="ECO:0000259" key="2">
    <source>
        <dbReference type="Pfam" id="PF25203"/>
    </source>
</evidence>